<dbReference type="PANTHER" id="PTHR31375">
    <property type="match status" value="1"/>
</dbReference>
<dbReference type="GO" id="GO:0005975">
    <property type="term" value="P:carbohydrate metabolic process"/>
    <property type="evidence" value="ECO:0007669"/>
    <property type="project" value="InterPro"/>
</dbReference>
<accession>A0A0R0GJS7</accession>
<dbReference type="Pfam" id="PF00295">
    <property type="entry name" value="Glyco_hydro_28"/>
    <property type="match status" value="1"/>
</dbReference>
<dbReference type="Proteomes" id="UP000008827">
    <property type="component" value="Chromosome 13"/>
</dbReference>
<evidence type="ECO:0000256" key="4">
    <source>
        <dbReference type="ARBA" id="ARBA00022525"/>
    </source>
</evidence>
<dbReference type="AlphaFoldDB" id="A0A0R0GJS7"/>
<gene>
    <name evidence="9" type="ORF">GLYMA_13G080200</name>
</gene>
<evidence type="ECO:0000256" key="1">
    <source>
        <dbReference type="ARBA" id="ARBA00004191"/>
    </source>
</evidence>
<keyword evidence="11" id="KW-1185">Reference proteome</keyword>
<dbReference type="InterPro" id="IPR000743">
    <property type="entry name" value="Glyco_hydro_28"/>
</dbReference>
<name>A0A0R0GJS7_SOYBN</name>
<dbReference type="GO" id="GO:0071555">
    <property type="term" value="P:cell wall organization"/>
    <property type="evidence" value="ECO:0007669"/>
    <property type="project" value="UniProtKB-KW"/>
</dbReference>
<organism evidence="9">
    <name type="scientific">Glycine max</name>
    <name type="common">Soybean</name>
    <name type="synonym">Glycine hispida</name>
    <dbReference type="NCBI Taxonomy" id="3847"/>
    <lineage>
        <taxon>Eukaryota</taxon>
        <taxon>Viridiplantae</taxon>
        <taxon>Streptophyta</taxon>
        <taxon>Embryophyta</taxon>
        <taxon>Tracheophyta</taxon>
        <taxon>Spermatophyta</taxon>
        <taxon>Magnoliopsida</taxon>
        <taxon>eudicotyledons</taxon>
        <taxon>Gunneridae</taxon>
        <taxon>Pentapetalae</taxon>
        <taxon>rosids</taxon>
        <taxon>fabids</taxon>
        <taxon>Fabales</taxon>
        <taxon>Fabaceae</taxon>
        <taxon>Papilionoideae</taxon>
        <taxon>50 kb inversion clade</taxon>
        <taxon>NPAAA clade</taxon>
        <taxon>indigoferoid/millettioid clade</taxon>
        <taxon>Phaseoleae</taxon>
        <taxon>Glycine</taxon>
        <taxon>Glycine subgen. Soja</taxon>
    </lineage>
</organism>
<keyword evidence="5 8" id="KW-0378">Hydrolase</keyword>
<reference evidence="9 10" key="1">
    <citation type="journal article" date="2010" name="Nature">
        <title>Genome sequence of the palaeopolyploid soybean.</title>
        <authorList>
            <person name="Schmutz J."/>
            <person name="Cannon S.B."/>
            <person name="Schlueter J."/>
            <person name="Ma J."/>
            <person name="Mitros T."/>
            <person name="Nelson W."/>
            <person name="Hyten D.L."/>
            <person name="Song Q."/>
            <person name="Thelen J.J."/>
            <person name="Cheng J."/>
            <person name="Xu D."/>
            <person name="Hellsten U."/>
            <person name="May G.D."/>
            <person name="Yu Y."/>
            <person name="Sakurai T."/>
            <person name="Umezawa T."/>
            <person name="Bhattacharyya M.K."/>
            <person name="Sandhu D."/>
            <person name="Valliyodan B."/>
            <person name="Lindquist E."/>
            <person name="Peto M."/>
            <person name="Grant D."/>
            <person name="Shu S."/>
            <person name="Goodstein D."/>
            <person name="Barry K."/>
            <person name="Futrell-Griggs M."/>
            <person name="Abernathy B."/>
            <person name="Du J."/>
            <person name="Tian Z."/>
            <person name="Zhu L."/>
            <person name="Gill N."/>
            <person name="Joshi T."/>
            <person name="Libault M."/>
            <person name="Sethuraman A."/>
            <person name="Zhang X.-C."/>
            <person name="Shinozaki K."/>
            <person name="Nguyen H.T."/>
            <person name="Wing R.A."/>
            <person name="Cregan P."/>
            <person name="Specht J."/>
            <person name="Grimwood J."/>
            <person name="Rokhsar D."/>
            <person name="Stacey G."/>
            <person name="Shoemaker R.C."/>
            <person name="Jackson S.A."/>
        </authorList>
    </citation>
    <scope>NUCLEOTIDE SEQUENCE</scope>
    <source>
        <strain evidence="10">cv. Williams 82</strain>
        <tissue evidence="9">Callus</tissue>
    </source>
</reference>
<dbReference type="Gene3D" id="2.160.20.10">
    <property type="entry name" value="Single-stranded right-handed beta-helix, Pectin lyase-like"/>
    <property type="match status" value="1"/>
</dbReference>
<keyword evidence="4" id="KW-0964">Secreted</keyword>
<keyword evidence="6 8" id="KW-0326">Glycosidase</keyword>
<evidence type="ECO:0000256" key="2">
    <source>
        <dbReference type="ARBA" id="ARBA00008834"/>
    </source>
</evidence>
<comment type="subcellular location">
    <subcellularLocation>
        <location evidence="1">Secreted</location>
        <location evidence="1">Cell wall</location>
    </subcellularLocation>
</comment>
<dbReference type="SMR" id="A0A0R0GJS7"/>
<evidence type="ECO:0000256" key="3">
    <source>
        <dbReference type="ARBA" id="ARBA00022512"/>
    </source>
</evidence>
<dbReference type="Gramene" id="KRH18742">
    <property type="protein sequence ID" value="KRH18742"/>
    <property type="gene ID" value="GLYMA_13G080200"/>
</dbReference>
<evidence type="ECO:0000313" key="11">
    <source>
        <dbReference type="Proteomes" id="UP000008827"/>
    </source>
</evidence>
<dbReference type="EnsemblPlants" id="KRH18742">
    <property type="protein sequence ID" value="KRH18742"/>
    <property type="gene ID" value="GLYMA_13G080200"/>
</dbReference>
<evidence type="ECO:0000256" key="5">
    <source>
        <dbReference type="ARBA" id="ARBA00022801"/>
    </source>
</evidence>
<keyword evidence="3" id="KW-0134">Cell wall</keyword>
<evidence type="ECO:0000256" key="6">
    <source>
        <dbReference type="ARBA" id="ARBA00023295"/>
    </source>
</evidence>
<dbReference type="InParanoid" id="A0A0R0GJS7"/>
<dbReference type="GO" id="GO:0004650">
    <property type="term" value="F:polygalacturonase activity"/>
    <property type="evidence" value="ECO:0007669"/>
    <property type="project" value="InterPro"/>
</dbReference>
<evidence type="ECO:0000256" key="7">
    <source>
        <dbReference type="ARBA" id="ARBA00023316"/>
    </source>
</evidence>
<evidence type="ECO:0000256" key="8">
    <source>
        <dbReference type="RuleBase" id="RU361169"/>
    </source>
</evidence>
<keyword evidence="7" id="KW-0961">Cell wall biogenesis/degradation</keyword>
<reference evidence="10" key="2">
    <citation type="submission" date="2018-02" db="UniProtKB">
        <authorList>
            <consortium name="EnsemblPlants"/>
        </authorList>
    </citation>
    <scope>IDENTIFICATION</scope>
    <source>
        <strain evidence="10">Williams 82</strain>
    </source>
</reference>
<evidence type="ECO:0008006" key="12">
    <source>
        <dbReference type="Google" id="ProtNLM"/>
    </source>
</evidence>
<sequence length="189" mass="21216">MAWKQNNYATNNNCKKLAMINIINSLAYSPNTNGSHIEKSTQVKITKIDTDNDYISLGDGSKEVIILNVTCGLEHSISFVEDLNVKNCTLRNTNNGLRIKTWPGTPINSLAFDLHFEDTKMINVINLIIIDQENFYHSRRSTLVCRSDVPFEIVDLNDIDIRFNGTTLATGKYANIKSNFGRKAPICAT</sequence>
<reference evidence="9" key="3">
    <citation type="submission" date="2018-07" db="EMBL/GenBank/DDBJ databases">
        <title>WGS assembly of Glycine max.</title>
        <authorList>
            <person name="Schmutz J."/>
            <person name="Cannon S."/>
            <person name="Schlueter J."/>
            <person name="Ma J."/>
            <person name="Mitros T."/>
            <person name="Nelson W."/>
            <person name="Hyten D."/>
            <person name="Song Q."/>
            <person name="Thelen J."/>
            <person name="Cheng J."/>
            <person name="Xu D."/>
            <person name="Hellsten U."/>
            <person name="May G."/>
            <person name="Yu Y."/>
            <person name="Sakurai T."/>
            <person name="Umezawa T."/>
            <person name="Bhattacharyya M."/>
            <person name="Sandhu D."/>
            <person name="Valliyodan B."/>
            <person name="Lindquist E."/>
            <person name="Peto M."/>
            <person name="Grant D."/>
            <person name="Shu S."/>
            <person name="Goodstein D."/>
            <person name="Barry K."/>
            <person name="Futrell-Griggs M."/>
            <person name="Abernathy B."/>
            <person name="Du J."/>
            <person name="Tian Z."/>
            <person name="Zhu L."/>
            <person name="Gill N."/>
            <person name="Joshi T."/>
            <person name="Libault M."/>
            <person name="Sethuraman A."/>
            <person name="Zhang X."/>
            <person name="Shinozaki K."/>
            <person name="Nguyen H."/>
            <person name="Wing R."/>
            <person name="Cregan P."/>
            <person name="Specht J."/>
            <person name="Grimwood J."/>
            <person name="Rokhsar D."/>
            <person name="Stacey G."/>
            <person name="Shoemaker R."/>
            <person name="Jackson S."/>
        </authorList>
    </citation>
    <scope>NUCLEOTIDE SEQUENCE</scope>
    <source>
        <tissue evidence="9">Callus</tissue>
    </source>
</reference>
<evidence type="ECO:0000313" key="9">
    <source>
        <dbReference type="EMBL" id="KRH18742.1"/>
    </source>
</evidence>
<evidence type="ECO:0000313" key="10">
    <source>
        <dbReference type="EnsemblPlants" id="KRH18742"/>
    </source>
</evidence>
<proteinExistence type="inferred from homology"/>
<protein>
    <recommendedName>
        <fullName evidence="12">Polygalacturonase</fullName>
    </recommendedName>
</protein>
<dbReference type="InterPro" id="IPR011050">
    <property type="entry name" value="Pectin_lyase_fold/virulence"/>
</dbReference>
<comment type="similarity">
    <text evidence="2 8">Belongs to the glycosyl hydrolase 28 family.</text>
</comment>
<dbReference type="SUPFAM" id="SSF51126">
    <property type="entry name" value="Pectin lyase-like"/>
    <property type="match status" value="1"/>
</dbReference>
<dbReference type="EMBL" id="CM000846">
    <property type="protein sequence ID" value="KRH18742.1"/>
    <property type="molecule type" value="Genomic_DNA"/>
</dbReference>
<dbReference type="InterPro" id="IPR012334">
    <property type="entry name" value="Pectin_lyas_fold"/>
</dbReference>